<gene>
    <name evidence="1" type="ORF">IAC56_02340</name>
</gene>
<evidence type="ECO:0000313" key="2">
    <source>
        <dbReference type="Proteomes" id="UP000824083"/>
    </source>
</evidence>
<sequence>MTNELLRKEPTIAHHDDIPVLNDRVNVSWEKLSRVLEPVPMPGFAQSADSISEKEMALVLAGDRIAENVSAQMDDILSMAINNSYHRLRADLTNQLRAAVKEAVHEEIKKIVQSEKRSALS</sequence>
<evidence type="ECO:0000313" key="1">
    <source>
        <dbReference type="EMBL" id="HIU37100.1"/>
    </source>
</evidence>
<proteinExistence type="predicted"/>
<reference evidence="1" key="1">
    <citation type="submission" date="2020-10" db="EMBL/GenBank/DDBJ databases">
        <authorList>
            <person name="Gilroy R."/>
        </authorList>
    </citation>
    <scope>NUCLEOTIDE SEQUENCE</scope>
    <source>
        <strain evidence="1">7463</strain>
    </source>
</reference>
<dbReference type="EMBL" id="DVMY01000044">
    <property type="protein sequence ID" value="HIU37100.1"/>
    <property type="molecule type" value="Genomic_DNA"/>
</dbReference>
<dbReference type="AlphaFoldDB" id="A0A9D1IGL0"/>
<name>A0A9D1IGL0_9BURK</name>
<protein>
    <submittedName>
        <fullName evidence="1">Uncharacterized protein</fullName>
    </submittedName>
</protein>
<reference evidence="1" key="2">
    <citation type="journal article" date="2021" name="PeerJ">
        <title>Extensive microbial diversity within the chicken gut microbiome revealed by metagenomics and culture.</title>
        <authorList>
            <person name="Gilroy R."/>
            <person name="Ravi A."/>
            <person name="Getino M."/>
            <person name="Pursley I."/>
            <person name="Horton D.L."/>
            <person name="Alikhan N.F."/>
            <person name="Baker D."/>
            <person name="Gharbi K."/>
            <person name="Hall N."/>
            <person name="Watson M."/>
            <person name="Adriaenssens E.M."/>
            <person name="Foster-Nyarko E."/>
            <person name="Jarju S."/>
            <person name="Secka A."/>
            <person name="Antonio M."/>
            <person name="Oren A."/>
            <person name="Chaudhuri R.R."/>
            <person name="La Ragione R."/>
            <person name="Hildebrand F."/>
            <person name="Pallen M.J."/>
        </authorList>
    </citation>
    <scope>NUCLEOTIDE SEQUENCE</scope>
    <source>
        <strain evidence="1">7463</strain>
    </source>
</reference>
<comment type="caution">
    <text evidence="1">The sequence shown here is derived from an EMBL/GenBank/DDBJ whole genome shotgun (WGS) entry which is preliminary data.</text>
</comment>
<accession>A0A9D1IGL0</accession>
<dbReference type="Proteomes" id="UP000824083">
    <property type="component" value="Unassembled WGS sequence"/>
</dbReference>
<organism evidence="1 2">
    <name type="scientific">Candidatus Aphodousia faecigallinarum</name>
    <dbReference type="NCBI Taxonomy" id="2840677"/>
    <lineage>
        <taxon>Bacteria</taxon>
        <taxon>Pseudomonadati</taxon>
        <taxon>Pseudomonadota</taxon>
        <taxon>Betaproteobacteria</taxon>
        <taxon>Burkholderiales</taxon>
        <taxon>Sutterellaceae</taxon>
        <taxon>Sutterellaceae incertae sedis</taxon>
        <taxon>Candidatus Aphodousia</taxon>
    </lineage>
</organism>